<sequence length="878" mass="95295">MKLKHIFFSIVFIMLLVGITCVSAENTDNIGDLSTNDADDIISVDDLEDNEDLSTNDVDNSLDDGSSLDEKDVLPSRGTTTVNSWSQLGSAVYNNNNYDTVYLGANITPGNQIVINHDVTIIGSADTYIGGSSSSNPVSYSNIPIYSNANGLSITLKDIRFQNCGGNILMKFSGNGNYVLDNCTFENVTATGSHQAVVHLNLGHCDIINCTFEKCRTSYGTVSNYNEYSVTNVNMVVRDTIFKNNYASVEPGAINNCGQLEVYDSTFEGNSAEWWAGAIHTHTNANTTIVRSSFKNNHAGWNGGALYTYSYLTIIDSNFTGNDAQTNTGGGAIGASSYGSIPIVRIENSKFEDNTAITGNGGAIVISSGTLTVSNSEFINNVAPKLNGGAISSSSCTATITNSIFKYNSAILGKGGAIYGAGAGSLTVDNCEFVNNTAKDSNSGHALAYSYTGNSNTAAYLTYINNRFYGPNNGTGSVYAANNKLNIIHYNNTVSDYSNYTEPEEENETNGTSGDIEIPEDIHRGNVNWTVNLGDALSGTPVIEGNYILIPAGHTLYCYYIDGTYVWNVTSDWGYFHELLVDNDVIYAPCSWDKLYILDLDTGVSLTNNNIYQGSSLYAPVMDAYGNIYIASEYGYGVNNNTWITVVTYENGDYVYSHSILEINNIPYGSPALLSQPIITDTGCFLVNTVEGLLIGDLSNGQLLLIPIVGAVGNFAIDYNNHYYYILMNTTESCGVLFTDDGINGPNGFYMDEIGELLIIDGYTYDYLYTVTEDGHIYFIDLDINHDDYGYPFYLYEDDGFQVNHVSSAMAAYDGMLYIGDDAGILWVVDTTCGESATINNYLSWAFNTNSSIVGGIAINNDFVYIGTENGMFYALTY</sequence>
<evidence type="ECO:0000313" key="9">
    <source>
        <dbReference type="EMBL" id="PWB87547.1"/>
    </source>
</evidence>
<evidence type="ECO:0000256" key="8">
    <source>
        <dbReference type="SAM" id="MobiDB-lite"/>
    </source>
</evidence>
<dbReference type="Gene3D" id="2.160.20.10">
    <property type="entry name" value="Single-stranded right-handed beta-helix, Pectin lyase-like"/>
    <property type="match status" value="1"/>
</dbReference>
<keyword evidence="10" id="KW-1185">Reference proteome</keyword>
<evidence type="ECO:0000256" key="1">
    <source>
        <dbReference type="ARBA" id="ARBA00004196"/>
    </source>
</evidence>
<dbReference type="InterPro" id="IPR011047">
    <property type="entry name" value="Quinoprotein_ADH-like_sf"/>
</dbReference>
<dbReference type="Proteomes" id="UP000251717">
    <property type="component" value="Unassembled WGS sequence"/>
</dbReference>
<dbReference type="PANTHER" id="PTHR11319">
    <property type="entry name" value="G PROTEIN-COUPLED RECEPTOR-RELATED"/>
    <property type="match status" value="1"/>
</dbReference>
<dbReference type="Gene3D" id="2.130.10.10">
    <property type="entry name" value="YVTN repeat-like/Quinoprotein amine dehydrogenase"/>
    <property type="match status" value="2"/>
</dbReference>
<evidence type="ECO:0000256" key="2">
    <source>
        <dbReference type="ARBA" id="ARBA00004442"/>
    </source>
</evidence>
<dbReference type="PANTHER" id="PTHR11319:SF35">
    <property type="entry name" value="OUTER MEMBRANE PROTEIN PMPC-RELATED"/>
    <property type="match status" value="1"/>
</dbReference>
<keyword evidence="4" id="KW-0964">Secreted</keyword>
<dbReference type="RefSeq" id="WP_116591850.1">
    <property type="nucleotide sequence ID" value="NZ_MZGS01000019.1"/>
</dbReference>
<dbReference type="SMART" id="SM00710">
    <property type="entry name" value="PbH1"/>
    <property type="match status" value="10"/>
</dbReference>
<dbReference type="OrthoDB" id="78393at2157"/>
<dbReference type="GO" id="GO:0005576">
    <property type="term" value="C:extracellular region"/>
    <property type="evidence" value="ECO:0007669"/>
    <property type="project" value="UniProtKB-SubCell"/>
</dbReference>
<dbReference type="InterPro" id="IPR006626">
    <property type="entry name" value="PbH1"/>
</dbReference>
<dbReference type="InterPro" id="IPR015943">
    <property type="entry name" value="WD40/YVTN_repeat-like_dom_sf"/>
</dbReference>
<feature type="region of interest" description="Disordered" evidence="8">
    <location>
        <begin position="49"/>
        <end position="78"/>
    </location>
</feature>
<evidence type="ECO:0000256" key="5">
    <source>
        <dbReference type="ARBA" id="ARBA00022729"/>
    </source>
</evidence>
<dbReference type="SUPFAM" id="SSF51126">
    <property type="entry name" value="Pectin lyase-like"/>
    <property type="match status" value="1"/>
</dbReference>
<gene>
    <name evidence="9" type="primary">bamB_2</name>
    <name evidence="9" type="ORF">MBBTH_08150</name>
</gene>
<protein>
    <submittedName>
        <fullName evidence="9">Outer membrane protein assembly factor BamB</fullName>
    </submittedName>
</protein>
<feature type="region of interest" description="Disordered" evidence="8">
    <location>
        <begin position="498"/>
        <end position="517"/>
    </location>
</feature>
<evidence type="ECO:0000256" key="6">
    <source>
        <dbReference type="ARBA" id="ARBA00023136"/>
    </source>
</evidence>
<accession>A0A315XMF1</accession>
<dbReference type="NCBIfam" id="TIGR01376">
    <property type="entry name" value="POMP_repeat"/>
    <property type="match status" value="1"/>
</dbReference>
<dbReference type="InterPro" id="IPR003368">
    <property type="entry name" value="POMP_repeat"/>
</dbReference>
<dbReference type="InterPro" id="IPR011050">
    <property type="entry name" value="Pectin_lyase_fold/virulence"/>
</dbReference>
<comment type="caution">
    <text evidence="9">The sequence shown here is derived from an EMBL/GenBank/DDBJ whole genome shotgun (WGS) entry which is preliminary data.</text>
</comment>
<dbReference type="InterPro" id="IPR012334">
    <property type="entry name" value="Pectin_lyas_fold"/>
</dbReference>
<dbReference type="SUPFAM" id="SSF50998">
    <property type="entry name" value="Quinoprotein alcohol dehydrogenase-like"/>
    <property type="match status" value="1"/>
</dbReference>
<dbReference type="EMBL" id="MZGS01000019">
    <property type="protein sequence ID" value="PWB87547.1"/>
    <property type="molecule type" value="Genomic_DNA"/>
</dbReference>
<organism evidence="9 10">
    <name type="scientific">Methanobrevibacter thaueri</name>
    <dbReference type="NCBI Taxonomy" id="190975"/>
    <lineage>
        <taxon>Archaea</taxon>
        <taxon>Methanobacteriati</taxon>
        <taxon>Methanobacteriota</taxon>
        <taxon>Methanomada group</taxon>
        <taxon>Methanobacteria</taxon>
        <taxon>Methanobacteriales</taxon>
        <taxon>Methanobacteriaceae</taxon>
        <taxon>Methanobrevibacter</taxon>
    </lineage>
</organism>
<keyword evidence="6" id="KW-0472">Membrane</keyword>
<reference evidence="9 10" key="1">
    <citation type="submission" date="2017-03" db="EMBL/GenBank/DDBJ databases">
        <title>Genome sequence of Methanobrevibacter thaueri.</title>
        <authorList>
            <person name="Poehlein A."/>
            <person name="Seedorf H."/>
            <person name="Daniel R."/>
        </authorList>
    </citation>
    <scope>NUCLEOTIDE SEQUENCE [LARGE SCALE GENOMIC DNA]</scope>
    <source>
        <strain evidence="9 10">DSM 11995</strain>
    </source>
</reference>
<evidence type="ECO:0000313" key="10">
    <source>
        <dbReference type="Proteomes" id="UP000251717"/>
    </source>
</evidence>
<evidence type="ECO:0000256" key="7">
    <source>
        <dbReference type="ARBA" id="ARBA00023237"/>
    </source>
</evidence>
<evidence type="ECO:0000256" key="3">
    <source>
        <dbReference type="ARBA" id="ARBA00004613"/>
    </source>
</evidence>
<comment type="subcellular location">
    <subcellularLocation>
        <location evidence="1">Cell envelope</location>
    </subcellularLocation>
    <subcellularLocation>
        <location evidence="2">Cell outer membrane</location>
    </subcellularLocation>
    <subcellularLocation>
        <location evidence="3">Secreted</location>
    </subcellularLocation>
</comment>
<proteinExistence type="predicted"/>
<keyword evidence="7" id="KW-0998">Cell outer membrane</keyword>
<evidence type="ECO:0000256" key="4">
    <source>
        <dbReference type="ARBA" id="ARBA00022525"/>
    </source>
</evidence>
<keyword evidence="5" id="KW-0732">Signal</keyword>
<name>A0A315XMF1_9EURY</name>
<dbReference type="AlphaFoldDB" id="A0A315XMF1"/>
<dbReference type="Pfam" id="PF02415">
    <property type="entry name" value="Chlam_PMP"/>
    <property type="match status" value="1"/>
</dbReference>